<feature type="compositionally biased region" description="Polar residues" evidence="1">
    <location>
        <begin position="260"/>
        <end position="288"/>
    </location>
</feature>
<dbReference type="RefSeq" id="XP_002297182.1">
    <property type="nucleotide sequence ID" value="XM_002297146.1"/>
</dbReference>
<dbReference type="AlphaFoldDB" id="B8LDW0"/>
<keyword evidence="3" id="KW-1185">Reference proteome</keyword>
<protein>
    <submittedName>
        <fullName evidence="2">Uncharacterized protein</fullName>
    </submittedName>
</protein>
<gene>
    <name evidence="2" type="ORF">THAPSDRAFT_11390</name>
</gene>
<dbReference type="EMBL" id="DS999421">
    <property type="protein sequence ID" value="EED86507.1"/>
    <property type="molecule type" value="Genomic_DNA"/>
</dbReference>
<dbReference type="PaxDb" id="35128-Thaps11390"/>
<name>B8LDW0_THAPS</name>
<feature type="region of interest" description="Disordered" evidence="1">
    <location>
        <begin position="179"/>
        <end position="290"/>
    </location>
</feature>
<feature type="compositionally biased region" description="Low complexity" evidence="1">
    <location>
        <begin position="88"/>
        <end position="98"/>
    </location>
</feature>
<dbReference type="HOGENOM" id="CLU_405212_0_0_1"/>
<accession>B8LDW0</accession>
<reference evidence="2 3" key="1">
    <citation type="journal article" date="2004" name="Science">
        <title>The genome of the diatom Thalassiosira pseudonana: ecology, evolution, and metabolism.</title>
        <authorList>
            <person name="Armbrust E.V."/>
            <person name="Berges J.A."/>
            <person name="Bowler C."/>
            <person name="Green B.R."/>
            <person name="Martinez D."/>
            <person name="Putnam N.H."/>
            <person name="Zhou S."/>
            <person name="Allen A.E."/>
            <person name="Apt K.E."/>
            <person name="Bechner M."/>
            <person name="Brzezinski M.A."/>
            <person name="Chaal B.K."/>
            <person name="Chiovitti A."/>
            <person name="Davis A.K."/>
            <person name="Demarest M.S."/>
            <person name="Detter J.C."/>
            <person name="Glavina T."/>
            <person name="Goodstein D."/>
            <person name="Hadi M.Z."/>
            <person name="Hellsten U."/>
            <person name="Hildebrand M."/>
            <person name="Jenkins B.D."/>
            <person name="Jurka J."/>
            <person name="Kapitonov V.V."/>
            <person name="Kroger N."/>
            <person name="Lau W.W."/>
            <person name="Lane T.W."/>
            <person name="Larimer F.W."/>
            <person name="Lippmeier J.C."/>
            <person name="Lucas S."/>
            <person name="Medina M."/>
            <person name="Montsant A."/>
            <person name="Obornik M."/>
            <person name="Parker M.S."/>
            <person name="Palenik B."/>
            <person name="Pazour G.J."/>
            <person name="Richardson P.M."/>
            <person name="Rynearson T.A."/>
            <person name="Saito M.A."/>
            <person name="Schwartz D.C."/>
            <person name="Thamatrakoln K."/>
            <person name="Valentin K."/>
            <person name="Vardi A."/>
            <person name="Wilkerson F.P."/>
            <person name="Rokhsar D.S."/>
        </authorList>
    </citation>
    <scope>NUCLEOTIDE SEQUENCE [LARGE SCALE GENOMIC DNA]</scope>
    <source>
        <strain evidence="2 3">CCMP1335</strain>
    </source>
</reference>
<feature type="region of interest" description="Disordered" evidence="1">
    <location>
        <begin position="307"/>
        <end position="343"/>
    </location>
</feature>
<dbReference type="GeneID" id="7451852"/>
<feature type="region of interest" description="Disordered" evidence="1">
    <location>
        <begin position="612"/>
        <end position="632"/>
    </location>
</feature>
<organism evidence="2 3">
    <name type="scientific">Thalassiosira pseudonana</name>
    <name type="common">Marine diatom</name>
    <name type="synonym">Cyclotella nana</name>
    <dbReference type="NCBI Taxonomy" id="35128"/>
    <lineage>
        <taxon>Eukaryota</taxon>
        <taxon>Sar</taxon>
        <taxon>Stramenopiles</taxon>
        <taxon>Ochrophyta</taxon>
        <taxon>Bacillariophyta</taxon>
        <taxon>Coscinodiscophyceae</taxon>
        <taxon>Thalassiosirophycidae</taxon>
        <taxon>Thalassiosirales</taxon>
        <taxon>Thalassiosiraceae</taxon>
        <taxon>Thalassiosira</taxon>
    </lineage>
</organism>
<feature type="compositionally biased region" description="Basic residues" evidence="1">
    <location>
        <begin position="106"/>
        <end position="116"/>
    </location>
</feature>
<feature type="compositionally biased region" description="Basic and acidic residues" evidence="1">
    <location>
        <begin position="198"/>
        <end position="216"/>
    </location>
</feature>
<feature type="region of interest" description="Disordered" evidence="1">
    <location>
        <begin position="69"/>
        <end position="165"/>
    </location>
</feature>
<proteinExistence type="predicted"/>
<dbReference type="Proteomes" id="UP000001449">
    <property type="component" value="Unassembled WGS sequence"/>
</dbReference>
<reference evidence="2 3" key="2">
    <citation type="journal article" date="2008" name="Nature">
        <title>The Phaeodactylum genome reveals the evolutionary history of diatom genomes.</title>
        <authorList>
            <person name="Bowler C."/>
            <person name="Allen A.E."/>
            <person name="Badger J.H."/>
            <person name="Grimwood J."/>
            <person name="Jabbari K."/>
            <person name="Kuo A."/>
            <person name="Maheswari U."/>
            <person name="Martens C."/>
            <person name="Maumus F."/>
            <person name="Otillar R.P."/>
            <person name="Rayko E."/>
            <person name="Salamov A."/>
            <person name="Vandepoele K."/>
            <person name="Beszteri B."/>
            <person name="Gruber A."/>
            <person name="Heijde M."/>
            <person name="Katinka M."/>
            <person name="Mock T."/>
            <person name="Valentin K."/>
            <person name="Verret F."/>
            <person name="Berges J.A."/>
            <person name="Brownlee C."/>
            <person name="Cadoret J.P."/>
            <person name="Chiovitti A."/>
            <person name="Choi C.J."/>
            <person name="Coesel S."/>
            <person name="De Martino A."/>
            <person name="Detter J.C."/>
            <person name="Durkin C."/>
            <person name="Falciatore A."/>
            <person name="Fournet J."/>
            <person name="Haruta M."/>
            <person name="Huysman M.J."/>
            <person name="Jenkins B.D."/>
            <person name="Jiroutova K."/>
            <person name="Jorgensen R.E."/>
            <person name="Joubert Y."/>
            <person name="Kaplan A."/>
            <person name="Kroger N."/>
            <person name="Kroth P.G."/>
            <person name="La Roche J."/>
            <person name="Lindquist E."/>
            <person name="Lommer M."/>
            <person name="Martin-Jezequel V."/>
            <person name="Lopez P.J."/>
            <person name="Lucas S."/>
            <person name="Mangogna M."/>
            <person name="McGinnis K."/>
            <person name="Medlin L.K."/>
            <person name="Montsant A."/>
            <person name="Oudot-Le Secq M.P."/>
            <person name="Napoli C."/>
            <person name="Obornik M."/>
            <person name="Parker M.S."/>
            <person name="Petit J.L."/>
            <person name="Porcel B.M."/>
            <person name="Poulsen N."/>
            <person name="Robison M."/>
            <person name="Rychlewski L."/>
            <person name="Rynearson T.A."/>
            <person name="Schmutz J."/>
            <person name="Shapiro H."/>
            <person name="Siaut M."/>
            <person name="Stanley M."/>
            <person name="Sussman M.R."/>
            <person name="Taylor A.R."/>
            <person name="Vardi A."/>
            <person name="von Dassow P."/>
            <person name="Vyverman W."/>
            <person name="Willis A."/>
            <person name="Wyrwicz L.S."/>
            <person name="Rokhsar D.S."/>
            <person name="Weissenbach J."/>
            <person name="Armbrust E.V."/>
            <person name="Green B.R."/>
            <person name="Van de Peer Y."/>
            <person name="Grigoriev I.V."/>
        </authorList>
    </citation>
    <scope>NUCLEOTIDE SEQUENCE [LARGE SCALE GENOMIC DNA]</scope>
    <source>
        <strain evidence="2 3">CCMP1335</strain>
    </source>
</reference>
<sequence length="679" mass="73993">MTRANQHPLLSLTSSQLLGTRSPAGCISANGASQIDAHGRCRLHPQIVLRKKSALRGWKIVNSSCSECDLERSSSAGSGGRLSKRRSAGGSSSTARKSNGATYGKQQRRRSGSSKKRVYDSPNDTASLSDSPGGESHHRRQQRGERRPNGSNEGRRSKHFDQHGLSTRTAETLKLIEMPFQSGNDVAKNKSSTTTSKTTKETAGKQKSEPSRRRSLDSSLPGRAGTATFHNYRSSGTEKEVPMHHQRRAAVPDPPEKCTSKSYLRQSSAPLLPTQSITMNESSTSTLLSRDPDGVILKEDYSDSSRLLNGLKRSGGGQRQRRRHSGGSSKQQQSVPTATMLPTMHEDDDVVVSTESDVQDAVLHQSSSYHHQAAITTSYQQSSASSITPSQQGQNTDPCIYFRPRRQHHHHRRDESSYISTCSSFTESLTCAYVDDTDDEESVDETVNYHSANVVNGSQLDEGSSKQSQEVKQIIICGMPYSLVLPNRTDTAVTASSFQYYGKYTGQLNAKTKLPHGLGSLRLTTDEIKEGVWHEGLLLDEFGGGGEDDDEAANEDTFNHVHSSPISQKESSVVHVSSDSNNADMALEFCCLPCNDEGGEFLTTLPRLCVSQDEQQEEEEDDNRTPDGSCTDAISIYEGNVAEDEDSGNENSSTFSLPCAMAARSMGGGTDSVRSFITM</sequence>
<dbReference type="InParanoid" id="B8LDW0"/>
<evidence type="ECO:0000313" key="3">
    <source>
        <dbReference type="Proteomes" id="UP000001449"/>
    </source>
</evidence>
<feature type="compositionally biased region" description="Basic and acidic residues" evidence="1">
    <location>
        <begin position="142"/>
        <end position="162"/>
    </location>
</feature>
<dbReference type="KEGG" id="tps:THAPSDRAFT_11390"/>
<evidence type="ECO:0000313" key="2">
    <source>
        <dbReference type="EMBL" id="EED86507.1"/>
    </source>
</evidence>
<evidence type="ECO:0000256" key="1">
    <source>
        <dbReference type="SAM" id="MobiDB-lite"/>
    </source>
</evidence>